<feature type="region of interest" description="Disordered" evidence="1">
    <location>
        <begin position="1185"/>
        <end position="1434"/>
    </location>
</feature>
<feature type="compositionally biased region" description="Polar residues" evidence="1">
    <location>
        <begin position="1883"/>
        <end position="1911"/>
    </location>
</feature>
<feature type="compositionally biased region" description="Polar residues" evidence="1">
    <location>
        <begin position="1234"/>
        <end position="1255"/>
    </location>
</feature>
<feature type="compositionally biased region" description="Polar residues" evidence="1">
    <location>
        <begin position="1521"/>
        <end position="1532"/>
    </location>
</feature>
<feature type="region of interest" description="Disordered" evidence="1">
    <location>
        <begin position="163"/>
        <end position="196"/>
    </location>
</feature>
<feature type="compositionally biased region" description="Polar residues" evidence="1">
    <location>
        <begin position="636"/>
        <end position="660"/>
    </location>
</feature>
<organism evidence="2 3">
    <name type="scientific">Clytia hemisphaerica</name>
    <dbReference type="NCBI Taxonomy" id="252671"/>
    <lineage>
        <taxon>Eukaryota</taxon>
        <taxon>Metazoa</taxon>
        <taxon>Cnidaria</taxon>
        <taxon>Hydrozoa</taxon>
        <taxon>Hydroidolina</taxon>
        <taxon>Leptothecata</taxon>
        <taxon>Obeliida</taxon>
        <taxon>Clytiidae</taxon>
        <taxon>Clytia</taxon>
    </lineage>
</organism>
<feature type="compositionally biased region" description="Low complexity" evidence="1">
    <location>
        <begin position="1"/>
        <end position="11"/>
    </location>
</feature>
<reference evidence="2" key="1">
    <citation type="submission" date="2021-01" db="UniProtKB">
        <authorList>
            <consortium name="EnsemblMetazoa"/>
        </authorList>
    </citation>
    <scope>IDENTIFICATION</scope>
</reference>
<feature type="compositionally biased region" description="Polar residues" evidence="1">
    <location>
        <begin position="2145"/>
        <end position="2165"/>
    </location>
</feature>
<evidence type="ECO:0000256" key="1">
    <source>
        <dbReference type="SAM" id="MobiDB-lite"/>
    </source>
</evidence>
<feature type="compositionally biased region" description="Low complexity" evidence="1">
    <location>
        <begin position="1705"/>
        <end position="1718"/>
    </location>
</feature>
<accession>A0A7M5WTG9</accession>
<feature type="compositionally biased region" description="Basic and acidic residues" evidence="1">
    <location>
        <begin position="225"/>
        <end position="236"/>
    </location>
</feature>
<feature type="compositionally biased region" description="Low complexity" evidence="1">
    <location>
        <begin position="1539"/>
        <end position="1583"/>
    </location>
</feature>
<feature type="compositionally biased region" description="Basic and acidic residues" evidence="1">
    <location>
        <begin position="595"/>
        <end position="610"/>
    </location>
</feature>
<feature type="compositionally biased region" description="Polar residues" evidence="1">
    <location>
        <begin position="1293"/>
        <end position="1303"/>
    </location>
</feature>
<feature type="compositionally biased region" description="Polar residues" evidence="1">
    <location>
        <begin position="669"/>
        <end position="685"/>
    </location>
</feature>
<feature type="compositionally biased region" description="Polar residues" evidence="1">
    <location>
        <begin position="1959"/>
        <end position="1974"/>
    </location>
</feature>
<evidence type="ECO:0000313" key="3">
    <source>
        <dbReference type="Proteomes" id="UP000594262"/>
    </source>
</evidence>
<proteinExistence type="predicted"/>
<feature type="region of interest" description="Disordered" evidence="1">
    <location>
        <begin position="941"/>
        <end position="960"/>
    </location>
</feature>
<feature type="compositionally biased region" description="Low complexity" evidence="1">
    <location>
        <begin position="1988"/>
        <end position="1997"/>
    </location>
</feature>
<dbReference type="GeneID" id="136809058"/>
<feature type="region of interest" description="Disordered" evidence="1">
    <location>
        <begin position="2065"/>
        <end position="2097"/>
    </location>
</feature>
<feature type="compositionally biased region" description="Polar residues" evidence="1">
    <location>
        <begin position="1000"/>
        <end position="1009"/>
    </location>
</feature>
<feature type="compositionally biased region" description="Polar residues" evidence="1">
    <location>
        <begin position="1193"/>
        <end position="1211"/>
    </location>
</feature>
<keyword evidence="3" id="KW-1185">Reference proteome</keyword>
<dbReference type="EnsemblMetazoa" id="CLYHEMT012879.2">
    <property type="protein sequence ID" value="CLYHEMP012879.2"/>
    <property type="gene ID" value="CLYHEMG012879"/>
</dbReference>
<feature type="region of interest" description="Disordered" evidence="1">
    <location>
        <begin position="2145"/>
        <end position="2179"/>
    </location>
</feature>
<feature type="compositionally biased region" description="Low complexity" evidence="1">
    <location>
        <begin position="1934"/>
        <end position="1958"/>
    </location>
</feature>
<sequence>MSTYRSSRYGTTGSGSGINGYRSQPSSNRSSLYLNNDYGLSSLSSSTYSSTSRKYGSTTKTNDLTDFDRQFKRLLDRTEKFTSRVEKLQTTASSLSLTKGYRGSSYDRYSTGRQREHVSLYDTLIDTDPVSTEDEWRRYVDRGCLVEKAVEALRRRHRYPKDSFEYSPESRSPYSYQITPTTKWVSPPKTPTDKYGRKVRDKGMEAFEKNVVKDPNSILWYTTEEPPKPKPVETPRGRRKLGGKEISLASVQEAENESTPSPQKTSTNSIKALRSEIIDKEKEETRKSEKDTKFSSYTTSKDSSSWKSERKNKDSPEKERKLLSEMEDRKKKRKSLEEDSFLSKGKKDKDKEGKSQKSNKIEEETAQTDKKQTKTHKLFDSIKHSTIKRSKSRGKNDSRAEKLAKEKLELEKAKESNESNIDKDDKPDTNGVKYRDEHVSSKARPTTMYELELDEEESDKKESNLLNTSKSESKDSKRNSSFHDDDSIRKNKSSSSFHEYIPGHNVPLKERLRRKQMEQEQREQKEKTERFSTTTNDFSSVIVPDRSLAQRASKIIKAKYHSSEPSAVGRDDGTTSPTPTSGRSSLTSKFFRRFMGGEKEEGKATSEENNNKASSIRRRKLRKDSENDENDDANKETSSTETKTDNLSQTTTSKFNSPNKLTEIKSTTKENQNISKLSQDMTADLTNHVEKTPERFRRRRIKNDDDNTSPRLQKTADKTKDDVKKDDDALESVVYRRKKQKDEEKIKLQELQRKSLFVFEDEIVPSEKRAEKMRLQFRSPDRSRDEIEEDIMEQEKVRFSANLTDDIFDCLKDAEVSVVCEDSDLAVEKKQDCQIDDDLFARLDQMTPDGEKPSFFIGEDESHDQNEPIKSEPRDLKSFLEPIEKENELKIQHLDDMFDEIESINQSMYEELLNLTKQEAPQEDTETNIDSDDEVFRETTAATGGSLKTAYDPATSKTNKLQKKKIDKGDLMATDKFEATKERWGIRSLSRGISFDGSMNMGSKPTSSKPRSRNDSSESRRSSSLLETHDDAVKYVAKYTNISLEELKTGTSGGDTGARAILPSPNEGGNTGVRTFSPEDVSEVEKTRKDVDKMLLNCQNIDKINNSLTETVPASATGVILKDPDSESAACSLGTDPKLVSNAPDTDSVSTALATDGVHVAESVRDVDNEVEETTRRISLLIEQAESEENHTVESVMSDGNVNADTSNTVETPGIDNVDVEKNDDESERKERSPSNLSVDQATDSLSAYSPTISEYGTPPKSPVTSDVMVESPEHPEKLVSTKDVEAKEDIATEQSQPQTQETALAEIQADTTKDIENKEEANQQPAESAMPAKTSKTNAEEKKTKRRSSYLNQRQSHMGLFSITSPMSQLDDGVNISEQTGPQPSLEDEKAQSTPLTNQSPQPSVNEDKAESTPSEFTSNIEETIGNIEAPKDVETVELAHLATQEKNIIESIENSTTPLAGTQTPLALIENEVLSPKALESNQINESPSKEENPLEMPASVVSMESSVSAENDPKNSEESLTMSKETSPETPAPQIETATEKPMTTTTPAQTPSPSKLVQRPSLGSLSSLTDSTSSFSSLTPAAETIKVSQESNDSPFKLIKKPAPSNQSDTKIERPESPFKLTKRPSLGSLSSLTSLSSSASTSQLDDVTKPEPKESPFKLTKKPSLGSLTSLTSLVPATKPITGPSQGPPGIESPFKLKKSSLSGSLTSLSGFGAAPTADGTGPFKLSKVSSTSRLSLLQPATIPSIMELPGKLSSEDRTQGSETRENEAEVEQNTREPKQQTQKEDENEHEVASMSKKGEEDVSKEEITEIKEDNTKKDVITTLEHHPNDELNKDLNNNDIEKSNLQQATTIEQEQDIPETTSTTSNIQNSTSRQNSESKSTISRKTSNSKTQENTGAISSTYQQVSESKSSASRKASNSKNMQFVQDQTQSISSSRKGSQSTSRKGSQSTTSELKTSTSRKASESGISSDIKGNPSKSQSRDSTISASSGLSSDDDIIIKRDRHPVLEKQLSIKEYRLRKMQREGTFESVSDDGQSKSEFSGLSDFSAVSSLADISDASVENENNTRQKKYSHSKKDLRDIGIGESSSSESDIPIIKTTGQRISERFERLRQLKSVSTTIQPTEMNDSSTFTRSTSTLNTLNGFSRSTKPLSTIRSWHSSGEKEPSKTTTDRRRYLRREFKSVDKF</sequence>
<feature type="compositionally biased region" description="Basic and acidic residues" evidence="1">
    <location>
        <begin position="273"/>
        <end position="293"/>
    </location>
</feature>
<protein>
    <submittedName>
        <fullName evidence="2">Uncharacterized protein</fullName>
    </submittedName>
</protein>
<feature type="compositionally biased region" description="Basic and acidic residues" evidence="1">
    <location>
        <begin position="307"/>
        <end position="329"/>
    </location>
</feature>
<feature type="compositionally biased region" description="Low complexity" evidence="1">
    <location>
        <begin position="1667"/>
        <end position="1679"/>
    </location>
</feature>
<feature type="compositionally biased region" description="Basic and acidic residues" evidence="1">
    <location>
        <begin position="1759"/>
        <end position="1839"/>
    </location>
</feature>
<feature type="compositionally biased region" description="Low complexity" evidence="1">
    <location>
        <begin position="1912"/>
        <end position="1927"/>
    </location>
</feature>
<feature type="compositionally biased region" description="Basic and acidic residues" evidence="1">
    <location>
        <begin position="2166"/>
        <end position="2179"/>
    </location>
</feature>
<feature type="region of interest" description="Disordered" evidence="1">
    <location>
        <begin position="1"/>
        <end position="35"/>
    </location>
</feature>
<feature type="compositionally biased region" description="Basic and acidic residues" evidence="1">
    <location>
        <begin position="394"/>
        <end position="440"/>
    </location>
</feature>
<feature type="compositionally biased region" description="Basic and acidic residues" evidence="1">
    <location>
        <begin position="1012"/>
        <end position="1027"/>
    </location>
</feature>
<feature type="region of interest" description="Disordered" evidence="1">
    <location>
        <begin position="218"/>
        <end position="730"/>
    </location>
</feature>
<name>A0A7M5WTG9_9CNID</name>
<feature type="compositionally biased region" description="Basic and acidic residues" evidence="1">
    <location>
        <begin position="1312"/>
        <end position="1322"/>
    </location>
</feature>
<feature type="compositionally biased region" description="Low complexity" evidence="1">
    <location>
        <begin position="1866"/>
        <end position="1881"/>
    </location>
</feature>
<feature type="compositionally biased region" description="Low complexity" evidence="1">
    <location>
        <begin position="1630"/>
        <end position="1649"/>
    </location>
</feature>
<dbReference type="EnsemblMetazoa" id="CLYHEMT012879.3">
    <property type="protein sequence ID" value="CLYHEMP012879.3"/>
    <property type="gene ID" value="CLYHEMG012879"/>
</dbReference>
<feature type="compositionally biased region" description="Low complexity" evidence="1">
    <location>
        <begin position="574"/>
        <end position="588"/>
    </location>
</feature>
<feature type="compositionally biased region" description="Low complexity" evidence="1">
    <location>
        <begin position="165"/>
        <end position="176"/>
    </location>
</feature>
<feature type="compositionally biased region" description="Low complexity" evidence="1">
    <location>
        <begin position="1498"/>
        <end position="1513"/>
    </location>
</feature>
<feature type="compositionally biased region" description="Basic and acidic residues" evidence="1">
    <location>
        <begin position="507"/>
        <end position="530"/>
    </location>
</feature>
<dbReference type="EnsemblMetazoa" id="CLYHEMT012879.1">
    <property type="protein sequence ID" value="CLYHEMP012879.1"/>
    <property type="gene ID" value="CLYHEMG012879"/>
</dbReference>
<feature type="compositionally biased region" description="Polar residues" evidence="1">
    <location>
        <begin position="1393"/>
        <end position="1406"/>
    </location>
</feature>
<feature type="compositionally biased region" description="Basic and acidic residues" evidence="1">
    <location>
        <begin position="345"/>
        <end position="383"/>
    </location>
</feature>
<dbReference type="Proteomes" id="UP000594262">
    <property type="component" value="Unplaced"/>
</dbReference>
<feature type="region of interest" description="Disordered" evidence="1">
    <location>
        <begin position="850"/>
        <end position="876"/>
    </location>
</feature>
<feature type="compositionally biased region" description="Basic and acidic residues" evidence="1">
    <location>
        <begin position="714"/>
        <end position="727"/>
    </location>
</feature>
<feature type="region of interest" description="Disordered" evidence="1">
    <location>
        <begin position="1047"/>
        <end position="1076"/>
    </location>
</feature>
<feature type="compositionally biased region" description="Basic and acidic residues" evidence="1">
    <location>
        <begin position="863"/>
        <end position="876"/>
    </location>
</feature>
<feature type="compositionally biased region" description="Low complexity" evidence="1">
    <location>
        <begin position="294"/>
        <end position="306"/>
    </location>
</feature>
<feature type="compositionally biased region" description="Polar residues" evidence="1">
    <location>
        <begin position="257"/>
        <end position="270"/>
    </location>
</feature>
<feature type="compositionally biased region" description="Basic and acidic residues" evidence="1">
    <location>
        <begin position="471"/>
        <end position="489"/>
    </location>
</feature>
<evidence type="ECO:0000313" key="2">
    <source>
        <dbReference type="EnsemblMetazoa" id="CLYHEMP012879.1"/>
    </source>
</evidence>
<dbReference type="RefSeq" id="XP_066921734.1">
    <property type="nucleotide sequence ID" value="XM_067065633.1"/>
</dbReference>
<dbReference type="OrthoDB" id="10680365at2759"/>
<feature type="region of interest" description="Disordered" evidence="1">
    <location>
        <begin position="1481"/>
        <end position="1997"/>
    </location>
</feature>
<feature type="compositionally biased region" description="Basic and acidic residues" evidence="1">
    <location>
        <begin position="1272"/>
        <end position="1291"/>
    </location>
</feature>
<feature type="region of interest" description="Disordered" evidence="1">
    <location>
        <begin position="992"/>
        <end position="1027"/>
    </location>
</feature>
<feature type="compositionally biased region" description="Polar residues" evidence="1">
    <location>
        <begin position="1413"/>
        <end position="1423"/>
    </location>
</feature>
<feature type="compositionally biased region" description="Basic and acidic residues" evidence="1">
    <location>
        <begin position="1651"/>
        <end position="1661"/>
    </location>
</feature>
<feature type="compositionally biased region" description="Polar residues" evidence="1">
    <location>
        <begin position="1350"/>
        <end position="1369"/>
    </location>
</feature>
<feature type="compositionally biased region" description="Polar residues" evidence="1">
    <location>
        <begin position="1849"/>
        <end position="1858"/>
    </location>
</feature>